<dbReference type="PANTHER" id="PTHR33794">
    <property type="entry name" value="BACILLOLYSIN"/>
    <property type="match status" value="1"/>
</dbReference>
<keyword evidence="5 10" id="KW-0378">Hydrolase</keyword>
<dbReference type="PANTHER" id="PTHR33794:SF1">
    <property type="entry name" value="BACILLOLYSIN"/>
    <property type="match status" value="1"/>
</dbReference>
<dbReference type="GO" id="GO:0005576">
    <property type="term" value="C:extracellular region"/>
    <property type="evidence" value="ECO:0007669"/>
    <property type="project" value="UniProtKB-SubCell"/>
</dbReference>
<evidence type="ECO:0000256" key="7">
    <source>
        <dbReference type="ARBA" id="ARBA00023049"/>
    </source>
</evidence>
<feature type="domain" description="Peptidase M4 C-terminal" evidence="12">
    <location>
        <begin position="353"/>
        <end position="497"/>
    </location>
</feature>
<keyword evidence="8" id="KW-0865">Zymogen</keyword>
<feature type="active site" evidence="9">
    <location>
        <position position="343"/>
    </location>
</feature>
<comment type="subcellular location">
    <subcellularLocation>
        <location evidence="10">Secreted</location>
    </subcellularLocation>
</comment>
<comment type="similarity">
    <text evidence="1 10">Belongs to the peptidase M4 family.</text>
</comment>
<keyword evidence="7 10" id="KW-0482">Metalloprotease</keyword>
<dbReference type="STRING" id="796620.VIBC2010_14054"/>
<feature type="signal peptide" evidence="10">
    <location>
        <begin position="1"/>
        <end position="25"/>
    </location>
</feature>
<keyword evidence="2 10" id="KW-0645">Protease</keyword>
<keyword evidence="10" id="KW-0964">Secreted</keyword>
<dbReference type="Gene3D" id="2.60.120.380">
    <property type="match status" value="1"/>
</dbReference>
<dbReference type="Pfam" id="PF07504">
    <property type="entry name" value="FTP"/>
    <property type="match status" value="1"/>
</dbReference>
<evidence type="ECO:0000256" key="6">
    <source>
        <dbReference type="ARBA" id="ARBA00022833"/>
    </source>
</evidence>
<reference evidence="15 16" key="1">
    <citation type="journal article" date="2012" name="Int. J. Syst. Evol. Microbiol.">
        <title>Vibrio caribbeanicus sp. nov., isolated from the marine sponge Scleritoderma cyanea.</title>
        <authorList>
            <person name="Hoffmann M."/>
            <person name="Monday S.R."/>
            <person name="Allard M.W."/>
            <person name="Strain E.A."/>
            <person name="Whittaker P."/>
            <person name="Naum M."/>
            <person name="McCarthy P.J."/>
            <person name="Lopez J.V."/>
            <person name="Fischer M."/>
            <person name="Brown E.W."/>
        </authorList>
    </citation>
    <scope>NUCLEOTIDE SEQUENCE [LARGE SCALE GENOMIC DNA]</scope>
    <source>
        <strain evidence="15 16">ATCC BAA-2122</strain>
    </source>
</reference>
<feature type="domain" description="Peptidase M4" evidence="11">
    <location>
        <begin position="208"/>
        <end position="350"/>
    </location>
</feature>
<dbReference type="CDD" id="cd09597">
    <property type="entry name" value="M4_TLP"/>
    <property type="match status" value="1"/>
</dbReference>
<dbReference type="RefSeq" id="WP_009602213.1">
    <property type="nucleotide sequence ID" value="NZ_AEIU01000086.1"/>
</dbReference>
<dbReference type="Proteomes" id="UP000002943">
    <property type="component" value="Unassembled WGS sequence"/>
</dbReference>
<dbReference type="GO" id="GO:0004222">
    <property type="term" value="F:metalloendopeptidase activity"/>
    <property type="evidence" value="ECO:0007669"/>
    <property type="project" value="UniProtKB-UniRule"/>
</dbReference>
<dbReference type="InterPro" id="IPR027268">
    <property type="entry name" value="Peptidase_M4/M1_CTD_sf"/>
</dbReference>
<dbReference type="GO" id="GO:0046872">
    <property type="term" value="F:metal ion binding"/>
    <property type="evidence" value="ECO:0007669"/>
    <property type="project" value="UniProtKB-UniRule"/>
</dbReference>
<evidence type="ECO:0000259" key="13">
    <source>
        <dbReference type="Pfam" id="PF04151"/>
    </source>
</evidence>
<dbReference type="InterPro" id="IPR013856">
    <property type="entry name" value="Peptidase_M4_domain"/>
</dbReference>
<evidence type="ECO:0000313" key="16">
    <source>
        <dbReference type="Proteomes" id="UP000002943"/>
    </source>
</evidence>
<dbReference type="SUPFAM" id="SSF55486">
    <property type="entry name" value="Metalloproteases ('zincins'), catalytic domain"/>
    <property type="match status" value="1"/>
</dbReference>
<feature type="active site" description="Proton donor" evidence="9">
    <location>
        <position position="425"/>
    </location>
</feature>
<comment type="caution">
    <text evidence="15">The sequence shown here is derived from an EMBL/GenBank/DDBJ whole genome shotgun (WGS) entry which is preliminary data.</text>
</comment>
<organism evidence="15 16">
    <name type="scientific">Vibrio caribbeanicus ATCC BAA-2122</name>
    <dbReference type="NCBI Taxonomy" id="796620"/>
    <lineage>
        <taxon>Bacteria</taxon>
        <taxon>Pseudomonadati</taxon>
        <taxon>Pseudomonadota</taxon>
        <taxon>Gammaproteobacteria</taxon>
        <taxon>Vibrionales</taxon>
        <taxon>Vibrionaceae</taxon>
        <taxon>Vibrio</taxon>
    </lineage>
</organism>
<keyword evidence="3" id="KW-0479">Metal-binding</keyword>
<name>E3BM96_9VIBR</name>
<evidence type="ECO:0000256" key="5">
    <source>
        <dbReference type="ARBA" id="ARBA00022801"/>
    </source>
</evidence>
<sequence length="608" mass="66812">MKSQRQLSWMIAVALGTSSISMTHAAELVKVTDTAKLKSILKVQSQSVVPIENGLTPVKRITLPNGKIKVRYQQTYLGIPVYDTSVVATVVREEPTEAYGQMVEGIDTDLSTLTPDITKKQAINLAIESFQLSAVDTSNFENKNAKLMVRLNEDQMAQLVYVVDFFVAEARPERPFYMIDAQTGEVVDHWNGLNHITATGTGPGGNSKTGRYEYGTDYSGFLISKSGNRCTMNNSAVKTVDMKNRRSGSTAYSYDCANNSNYNDHKSINGAYSPLNDAHFFGKVVFDMYQDWMNTSPLSFQLTMRVHYGSDYENAFWNGSSMTFGDGKNRFYPLVDINVSAHEVSHGFTEQNSGLVYRNMSGGINEAFSDIAGEAAEFYMKGSVDWIIGADIFKSSGGLRYFDQPSKDGKSIDHARDYSNGMNVHYSSGVFNRAFYLLSNKPGWNVRKGFEIFTTANQLYWTANSTFDQGGCGVAKAAADRGYNVTDVRAAFNTVGVDATCGTLPPPTGKVLQQGTPITGLSASRSNQDFYTFTVNSTQNLVVSTSGGRGDLDLYVKAGSKPTTTSYDCRPYSTGNNEQCRVWAQPGVTYHVMLNAYSAYSGVTLKLD</sequence>
<accession>E3BM96</accession>
<dbReference type="Gene3D" id="1.10.390.10">
    <property type="entry name" value="Neutral Protease Domain 2"/>
    <property type="match status" value="1"/>
</dbReference>
<dbReference type="EMBL" id="AEIU01000086">
    <property type="protein sequence ID" value="EFP95808.1"/>
    <property type="molecule type" value="Genomic_DNA"/>
</dbReference>
<evidence type="ECO:0000256" key="8">
    <source>
        <dbReference type="ARBA" id="ARBA00023145"/>
    </source>
</evidence>
<proteinExistence type="inferred from homology"/>
<keyword evidence="6 10" id="KW-0862">Zinc</keyword>
<dbReference type="InterPro" id="IPR023612">
    <property type="entry name" value="Peptidase_M4"/>
</dbReference>
<dbReference type="Gene3D" id="3.10.170.10">
    <property type="match status" value="1"/>
</dbReference>
<keyword evidence="4 10" id="KW-0732">Signal</keyword>
<dbReference type="FunFam" id="2.60.120.380:FF:000013">
    <property type="entry name" value="Alkaline serine protease"/>
    <property type="match status" value="1"/>
</dbReference>
<dbReference type="Pfam" id="PF02868">
    <property type="entry name" value="Peptidase_M4_C"/>
    <property type="match status" value="1"/>
</dbReference>
<evidence type="ECO:0000259" key="12">
    <source>
        <dbReference type="Pfam" id="PF02868"/>
    </source>
</evidence>
<evidence type="ECO:0000259" key="11">
    <source>
        <dbReference type="Pfam" id="PF01447"/>
    </source>
</evidence>
<dbReference type="PRINTS" id="PR00730">
    <property type="entry name" value="THERMOLYSIN"/>
</dbReference>
<evidence type="ECO:0000256" key="9">
    <source>
        <dbReference type="PIRSR" id="PIRSR623612-1"/>
    </source>
</evidence>
<dbReference type="InterPro" id="IPR011096">
    <property type="entry name" value="FTP_domain"/>
</dbReference>
<evidence type="ECO:0000313" key="15">
    <source>
        <dbReference type="EMBL" id="EFP95808.1"/>
    </source>
</evidence>
<dbReference type="AlphaFoldDB" id="E3BM96"/>
<evidence type="ECO:0000259" key="14">
    <source>
        <dbReference type="Pfam" id="PF07504"/>
    </source>
</evidence>
<dbReference type="GO" id="GO:0006508">
    <property type="term" value="P:proteolysis"/>
    <property type="evidence" value="ECO:0007669"/>
    <property type="project" value="UniProtKB-KW"/>
</dbReference>
<feature type="domain" description="Peptidase C-terminal archaeal/bacterial" evidence="13">
    <location>
        <begin position="529"/>
        <end position="593"/>
    </location>
</feature>
<dbReference type="InterPro" id="IPR001570">
    <property type="entry name" value="Peptidase_M4_C_domain"/>
</dbReference>
<protein>
    <recommendedName>
        <fullName evidence="10">Neutral metalloproteinase</fullName>
        <ecNumber evidence="10">3.4.24.-</ecNumber>
    </recommendedName>
</protein>
<comment type="cofactor">
    <cofactor evidence="10">
        <name>Zn(2+)</name>
        <dbReference type="ChEBI" id="CHEBI:29105"/>
    </cofactor>
</comment>
<comment type="function">
    <text evidence="10">Extracellular zinc metalloprotease.</text>
</comment>
<dbReference type="eggNOG" id="COG3227">
    <property type="taxonomic scope" value="Bacteria"/>
</dbReference>
<gene>
    <name evidence="15" type="ORF">VIBC2010_14054</name>
</gene>
<dbReference type="Pfam" id="PF01447">
    <property type="entry name" value="Peptidase_M4"/>
    <property type="match status" value="1"/>
</dbReference>
<dbReference type="Gene3D" id="3.10.450.490">
    <property type="match status" value="1"/>
</dbReference>
<dbReference type="MEROPS" id="M04.003"/>
<dbReference type="EC" id="3.4.24.-" evidence="10"/>
<evidence type="ECO:0000256" key="10">
    <source>
        <dbReference type="RuleBase" id="RU366073"/>
    </source>
</evidence>
<dbReference type="SUPFAM" id="SSF89260">
    <property type="entry name" value="Collagen-binding domain"/>
    <property type="match status" value="1"/>
</dbReference>
<keyword evidence="16" id="KW-1185">Reference proteome</keyword>
<evidence type="ECO:0000256" key="1">
    <source>
        <dbReference type="ARBA" id="ARBA00009388"/>
    </source>
</evidence>
<evidence type="ECO:0000256" key="3">
    <source>
        <dbReference type="ARBA" id="ARBA00022723"/>
    </source>
</evidence>
<evidence type="ECO:0000256" key="2">
    <source>
        <dbReference type="ARBA" id="ARBA00022670"/>
    </source>
</evidence>
<dbReference type="Gene3D" id="3.10.450.40">
    <property type="match status" value="1"/>
</dbReference>
<dbReference type="Pfam" id="PF04151">
    <property type="entry name" value="PPC"/>
    <property type="match status" value="1"/>
</dbReference>
<feature type="chain" id="PRO_5023156153" description="Neutral metalloproteinase" evidence="10">
    <location>
        <begin position="26"/>
        <end position="608"/>
    </location>
</feature>
<dbReference type="InterPro" id="IPR007280">
    <property type="entry name" value="Peptidase_C_arc/bac"/>
</dbReference>
<feature type="domain" description="FTP" evidence="14">
    <location>
        <begin position="54"/>
        <end position="90"/>
    </location>
</feature>
<dbReference type="OrthoDB" id="5378341at2"/>
<evidence type="ECO:0000256" key="4">
    <source>
        <dbReference type="ARBA" id="ARBA00022729"/>
    </source>
</evidence>
<dbReference type="InterPro" id="IPR050728">
    <property type="entry name" value="Zinc_Metalloprotease_M4"/>
</dbReference>